<proteinExistence type="predicted"/>
<dbReference type="Proteomes" id="UP001056384">
    <property type="component" value="Chromosome 2"/>
</dbReference>
<evidence type="ECO:0000313" key="1">
    <source>
        <dbReference type="EMBL" id="USW49877.1"/>
    </source>
</evidence>
<reference evidence="1" key="1">
    <citation type="submission" date="2022-06" db="EMBL/GenBank/DDBJ databases">
        <title>Complete genome sequences of two strains of the flax pathogen Septoria linicola.</title>
        <authorList>
            <person name="Lapalu N."/>
            <person name="Simon A."/>
            <person name="Demenou B."/>
            <person name="Paumier D."/>
            <person name="Guillot M.-P."/>
            <person name="Gout L."/>
            <person name="Valade R."/>
        </authorList>
    </citation>
    <scope>NUCLEOTIDE SEQUENCE</scope>
    <source>
        <strain evidence="1">SE15195</strain>
    </source>
</reference>
<organism evidence="1 2">
    <name type="scientific">Septoria linicola</name>
    <dbReference type="NCBI Taxonomy" id="215465"/>
    <lineage>
        <taxon>Eukaryota</taxon>
        <taxon>Fungi</taxon>
        <taxon>Dikarya</taxon>
        <taxon>Ascomycota</taxon>
        <taxon>Pezizomycotina</taxon>
        <taxon>Dothideomycetes</taxon>
        <taxon>Dothideomycetidae</taxon>
        <taxon>Mycosphaerellales</taxon>
        <taxon>Mycosphaerellaceae</taxon>
        <taxon>Septoria</taxon>
    </lineage>
</organism>
<dbReference type="EMBL" id="CP099419">
    <property type="protein sequence ID" value="USW49877.1"/>
    <property type="molecule type" value="Genomic_DNA"/>
</dbReference>
<sequence length="167" mass="19620">MTDQAPPNSAQITQQSCRFLELPAELRIVIYELVLLQDDSVDITATMEGSHFRDPPLLRTCCQISLEATPIYYSHNTFSCLQFHLPDDDVENFVGLQWLESLGKWRRSKLTKVRIQHGIRLPQANKHRDQHERDSDRIFRQTREDMWLWLDEYAHGLRADVVSVRPF</sequence>
<name>A0A9Q9EHF8_9PEZI</name>
<dbReference type="PANTHER" id="PTHR42085:SF1">
    <property type="entry name" value="F-BOX DOMAIN-CONTAINING PROTEIN"/>
    <property type="match status" value="1"/>
</dbReference>
<dbReference type="PANTHER" id="PTHR42085">
    <property type="entry name" value="F-BOX DOMAIN-CONTAINING PROTEIN"/>
    <property type="match status" value="1"/>
</dbReference>
<dbReference type="AlphaFoldDB" id="A0A9Q9EHF8"/>
<keyword evidence="2" id="KW-1185">Reference proteome</keyword>
<gene>
    <name evidence="1" type="ORF">Slin15195_G031960</name>
</gene>
<dbReference type="InterPro" id="IPR038883">
    <property type="entry name" value="AN11006-like"/>
</dbReference>
<evidence type="ECO:0000313" key="2">
    <source>
        <dbReference type="Proteomes" id="UP001056384"/>
    </source>
</evidence>
<evidence type="ECO:0008006" key="3">
    <source>
        <dbReference type="Google" id="ProtNLM"/>
    </source>
</evidence>
<accession>A0A9Q9EHF8</accession>
<dbReference type="OrthoDB" id="3642924at2759"/>
<protein>
    <recommendedName>
        <fullName evidence="3">F-box domain-containing protein</fullName>
    </recommendedName>
</protein>